<comment type="caution">
    <text evidence="2">The sequence shown here is derived from an EMBL/GenBank/DDBJ whole genome shotgun (WGS) entry which is preliminary data.</text>
</comment>
<feature type="region of interest" description="Disordered" evidence="1">
    <location>
        <begin position="1"/>
        <end position="27"/>
    </location>
</feature>
<dbReference type="EMBL" id="PYAT01000005">
    <property type="protein sequence ID" value="PSL40244.1"/>
    <property type="molecule type" value="Genomic_DNA"/>
</dbReference>
<protein>
    <submittedName>
        <fullName evidence="2">Uncharacterized protein</fullName>
    </submittedName>
</protein>
<gene>
    <name evidence="2" type="ORF">B0H99_10520</name>
</gene>
<evidence type="ECO:0000256" key="1">
    <source>
        <dbReference type="SAM" id="MobiDB-lite"/>
    </source>
</evidence>
<name>A0A2P8H203_9BACL</name>
<dbReference type="Proteomes" id="UP000242682">
    <property type="component" value="Unassembled WGS sequence"/>
</dbReference>
<proteinExistence type="predicted"/>
<organism evidence="2 3">
    <name type="scientific">Planomicrobium soli</name>
    <dbReference type="NCBI Taxonomy" id="1176648"/>
    <lineage>
        <taxon>Bacteria</taxon>
        <taxon>Bacillati</taxon>
        <taxon>Bacillota</taxon>
        <taxon>Bacilli</taxon>
        <taxon>Bacillales</taxon>
        <taxon>Caryophanaceae</taxon>
        <taxon>Planomicrobium</taxon>
    </lineage>
</organism>
<evidence type="ECO:0000313" key="2">
    <source>
        <dbReference type="EMBL" id="PSL40244.1"/>
    </source>
</evidence>
<evidence type="ECO:0000313" key="3">
    <source>
        <dbReference type="Proteomes" id="UP000242682"/>
    </source>
</evidence>
<accession>A0A2P8H203</accession>
<keyword evidence="3" id="KW-1185">Reference proteome</keyword>
<reference evidence="2 3" key="1">
    <citation type="submission" date="2018-03" db="EMBL/GenBank/DDBJ databases">
        <title>Genomic Encyclopedia of Type Strains, Phase III (KMG-III): the genomes of soil and plant-associated and newly described type strains.</title>
        <authorList>
            <person name="Whitman W."/>
        </authorList>
    </citation>
    <scope>NUCLEOTIDE SEQUENCE [LARGE SCALE GENOMIC DNA]</scope>
    <source>
        <strain evidence="2 3">CGMCC 1.12259</strain>
    </source>
</reference>
<dbReference type="AlphaFoldDB" id="A0A2P8H203"/>
<sequence>MKRQYWGNRMDKSVPSRRGGGVSRFRRIPPGREARSLYSPLKQLSDQLDNEMDGLAKSVCALQTLIWIGLIENGGIGICVELSGTLEKMIQKRSY</sequence>